<comment type="catalytic activity">
    <reaction evidence="9">
        <text>adenosine(37) in tRNA + dimethylallyl diphosphate = N(6)-dimethylallyladenosine(37) in tRNA + diphosphate</text>
        <dbReference type="Rhea" id="RHEA:26482"/>
        <dbReference type="Rhea" id="RHEA-COMP:10162"/>
        <dbReference type="Rhea" id="RHEA-COMP:10375"/>
        <dbReference type="ChEBI" id="CHEBI:33019"/>
        <dbReference type="ChEBI" id="CHEBI:57623"/>
        <dbReference type="ChEBI" id="CHEBI:74411"/>
        <dbReference type="ChEBI" id="CHEBI:74415"/>
        <dbReference type="EC" id="2.5.1.75"/>
    </reaction>
</comment>
<dbReference type="Gene3D" id="3.40.50.300">
    <property type="entry name" value="P-loop containing nucleotide triphosphate hydrolases"/>
    <property type="match status" value="1"/>
</dbReference>
<dbReference type="GO" id="GO:0006400">
    <property type="term" value="P:tRNA modification"/>
    <property type="evidence" value="ECO:0007669"/>
    <property type="project" value="TreeGrafter"/>
</dbReference>
<dbReference type="GO" id="GO:0052381">
    <property type="term" value="F:tRNA dimethylallyltransferase activity"/>
    <property type="evidence" value="ECO:0007669"/>
    <property type="project" value="UniProtKB-EC"/>
</dbReference>
<dbReference type="InterPro" id="IPR018022">
    <property type="entry name" value="IPT"/>
</dbReference>
<evidence type="ECO:0000256" key="7">
    <source>
        <dbReference type="ARBA" id="ARBA00022840"/>
    </source>
</evidence>
<accession>A0A3B0RAV9</accession>
<dbReference type="SUPFAM" id="SSF52540">
    <property type="entry name" value="P-loop containing nucleoside triphosphate hydrolases"/>
    <property type="match status" value="1"/>
</dbReference>
<keyword evidence="6" id="KW-0547">Nucleotide-binding</keyword>
<dbReference type="InterPro" id="IPR027417">
    <property type="entry name" value="P-loop_NTPase"/>
</dbReference>
<evidence type="ECO:0000256" key="2">
    <source>
        <dbReference type="ARBA" id="ARBA00005842"/>
    </source>
</evidence>
<keyword evidence="7" id="KW-0067">ATP-binding</keyword>
<dbReference type="EC" id="2.5.1.75" evidence="3"/>
<evidence type="ECO:0000256" key="1">
    <source>
        <dbReference type="ARBA" id="ARBA00001946"/>
    </source>
</evidence>
<evidence type="ECO:0000256" key="3">
    <source>
        <dbReference type="ARBA" id="ARBA00012665"/>
    </source>
</evidence>
<sequence>MKKGMKKIILLAGPTASGKSATALDWAVMQGGEIVNSDSMQIYRDLNELTARPTATEMTRCPHHLYGVLPGDDLCSAERWRNMALGVIEDIWQRGAIPIVVGGTGLYFRSLIEGLSMVPQIDPDIRREIRETVTSETSIDAHGRLATLDPIMANRLPSGDCQRIARALEVILSTGKSLKYWQDIPPTGGLEERADVAIEKNVTVMERATLYERCDRRLRQMVEQGAVIQEVRALLALNYPPTLPVMKSLGVPQITRYLRDEISLEEAIILSQTATRQFAKRQMTWFRNQCEQWNRIEL</sequence>
<keyword evidence="8" id="KW-0460">Magnesium</keyword>
<comment type="similarity">
    <text evidence="2">Belongs to the IPP transferase family.</text>
</comment>
<organism evidence="10">
    <name type="scientific">hydrothermal vent metagenome</name>
    <dbReference type="NCBI Taxonomy" id="652676"/>
    <lineage>
        <taxon>unclassified sequences</taxon>
        <taxon>metagenomes</taxon>
        <taxon>ecological metagenomes</taxon>
    </lineage>
</organism>
<dbReference type="PANTHER" id="PTHR11088:SF60">
    <property type="entry name" value="TRNA DIMETHYLALLYLTRANSFERASE"/>
    <property type="match status" value="1"/>
</dbReference>
<keyword evidence="4 10" id="KW-0808">Transferase</keyword>
<evidence type="ECO:0000256" key="6">
    <source>
        <dbReference type="ARBA" id="ARBA00022741"/>
    </source>
</evidence>
<evidence type="ECO:0000256" key="9">
    <source>
        <dbReference type="ARBA" id="ARBA00049563"/>
    </source>
</evidence>
<dbReference type="AlphaFoldDB" id="A0A3B0RAV9"/>
<dbReference type="GO" id="GO:0005524">
    <property type="term" value="F:ATP binding"/>
    <property type="evidence" value="ECO:0007669"/>
    <property type="project" value="UniProtKB-KW"/>
</dbReference>
<dbReference type="NCBIfam" id="TIGR00174">
    <property type="entry name" value="miaA"/>
    <property type="match status" value="1"/>
</dbReference>
<dbReference type="PANTHER" id="PTHR11088">
    <property type="entry name" value="TRNA DIMETHYLALLYLTRANSFERASE"/>
    <property type="match status" value="1"/>
</dbReference>
<evidence type="ECO:0000313" key="10">
    <source>
        <dbReference type="EMBL" id="VAV88657.1"/>
    </source>
</evidence>
<dbReference type="InterPro" id="IPR039657">
    <property type="entry name" value="Dimethylallyltransferase"/>
</dbReference>
<gene>
    <name evidence="10" type="ORF">MNBD_ALPHA02-2302</name>
</gene>
<dbReference type="Pfam" id="PF01715">
    <property type="entry name" value="IPPT"/>
    <property type="match status" value="1"/>
</dbReference>
<reference evidence="10" key="1">
    <citation type="submission" date="2018-06" db="EMBL/GenBank/DDBJ databases">
        <authorList>
            <person name="Zhirakovskaya E."/>
        </authorList>
    </citation>
    <scope>NUCLEOTIDE SEQUENCE</scope>
</reference>
<evidence type="ECO:0000256" key="4">
    <source>
        <dbReference type="ARBA" id="ARBA00022679"/>
    </source>
</evidence>
<name>A0A3B0RAV9_9ZZZZ</name>
<dbReference type="HAMAP" id="MF_00185">
    <property type="entry name" value="IPP_trans"/>
    <property type="match status" value="1"/>
</dbReference>
<comment type="cofactor">
    <cofactor evidence="1">
        <name>Mg(2+)</name>
        <dbReference type="ChEBI" id="CHEBI:18420"/>
    </cofactor>
</comment>
<evidence type="ECO:0000256" key="8">
    <source>
        <dbReference type="ARBA" id="ARBA00022842"/>
    </source>
</evidence>
<dbReference type="EMBL" id="UOED01000035">
    <property type="protein sequence ID" value="VAV88657.1"/>
    <property type="molecule type" value="Genomic_DNA"/>
</dbReference>
<evidence type="ECO:0000256" key="5">
    <source>
        <dbReference type="ARBA" id="ARBA00022694"/>
    </source>
</evidence>
<keyword evidence="5" id="KW-0819">tRNA processing</keyword>
<proteinExistence type="inferred from homology"/>
<protein>
    <recommendedName>
        <fullName evidence="3">tRNA dimethylallyltransferase</fullName>
        <ecNumber evidence="3">2.5.1.75</ecNumber>
    </recommendedName>
</protein>
<dbReference type="Gene3D" id="1.10.20.140">
    <property type="match status" value="1"/>
</dbReference>